<accession>A0A838BPI2</accession>
<dbReference type="Proteomes" id="UP000572984">
    <property type="component" value="Unassembled WGS sequence"/>
</dbReference>
<dbReference type="InterPro" id="IPR025267">
    <property type="entry name" value="ORF017-like"/>
</dbReference>
<comment type="caution">
    <text evidence="1">The sequence shown here is derived from an EMBL/GenBank/DDBJ whole genome shotgun (WGS) entry which is preliminary data.</text>
</comment>
<gene>
    <name evidence="1" type="ORF">H0S73_12385</name>
</gene>
<keyword evidence="2" id="KW-1185">Reference proteome</keyword>
<protein>
    <submittedName>
        <fullName evidence="1">DUF4043 family protein</fullName>
    </submittedName>
</protein>
<sequence length="379" mass="42064">MVAMTPPDNLVVQKWRKSVWRDYQRDNLFSEFMGNGNTAVIHRINELKDEGEEITIPLFMVPQAGGVTGDQTLVGNEHDLKHYGWKVRIDWWRDAVLLNKKQMRRSVVDQMEEVRPALTQIAANRLRDDIIRAFHNVGQGDLGTTPDVANVNGVYYPKATVGQKNTWHDANKDRVVYGALRSNFVAGDHAASLANVDAVNDKFNAKALKMMKRMAKKASPHISPIQIEGGREYFGIFVGSNLFRDFSNDPDVIAANKDARARGVDSNPIFQDGDLILNGVWVREIPEMDDLATITGAGAAGINVAPAWLVGRQALGYAVGQLPKPTERKEDDYGFVIGRGIETCYGIGKTQFRNRELGETSPLKDWGCVTGFFASVDDA</sequence>
<dbReference type="AlphaFoldDB" id="A0A838BPI2"/>
<dbReference type="EMBL" id="JACDXJ010000001">
    <property type="protein sequence ID" value="MBA1156925.1"/>
    <property type="molecule type" value="Genomic_DNA"/>
</dbReference>
<name>A0A838BPI2_9HYPH</name>
<organism evidence="1 2">
    <name type="scientific">Microvirga mediterraneensis</name>
    <dbReference type="NCBI Taxonomy" id="2754695"/>
    <lineage>
        <taxon>Bacteria</taxon>
        <taxon>Pseudomonadati</taxon>
        <taxon>Pseudomonadota</taxon>
        <taxon>Alphaproteobacteria</taxon>
        <taxon>Hyphomicrobiales</taxon>
        <taxon>Methylobacteriaceae</taxon>
        <taxon>Microvirga</taxon>
    </lineage>
</organism>
<evidence type="ECO:0000313" key="1">
    <source>
        <dbReference type="EMBL" id="MBA1156925.1"/>
    </source>
</evidence>
<evidence type="ECO:0000313" key="2">
    <source>
        <dbReference type="Proteomes" id="UP000572984"/>
    </source>
</evidence>
<proteinExistence type="predicted"/>
<dbReference type="Pfam" id="PF13252">
    <property type="entry name" value="Phage_capsid_3"/>
    <property type="match status" value="1"/>
</dbReference>
<dbReference type="RefSeq" id="WP_181052446.1">
    <property type="nucleotide sequence ID" value="NZ_JACDXJ010000001.1"/>
</dbReference>
<reference evidence="1 2" key="1">
    <citation type="submission" date="2020-07" db="EMBL/GenBank/DDBJ databases">
        <title>Draft genome and description of Microvirga mediterraneensis Marseille-Q2068 sp. nov.</title>
        <authorList>
            <person name="Boxberger M."/>
        </authorList>
    </citation>
    <scope>NUCLEOTIDE SEQUENCE [LARGE SCALE GENOMIC DNA]</scope>
    <source>
        <strain evidence="1 2">Marseille-Q2068</strain>
    </source>
</reference>